<accession>A0ABS4GNW2</accession>
<sequence>MKRRLIYTCSMCSHYDSNRSICVLNKQNRIAYSTNYAKKCVEEGQFVRYMHVLPDSYNYYSLDEEIPTNWDYDYSKIPKDSDGNPLVVQTKRGMEKALPANESVRLDKGNAIFGVPRILTYQGQREAIYELGVELARLEAEKQGVELTVLQEEGGSIGVMEDIREYYLDNPDMRHHHKEDRSFLSDKPIGGW</sequence>
<proteinExistence type="predicted"/>
<keyword evidence="2" id="KW-1185">Reference proteome</keyword>
<name>A0ABS4GNW2_9BACL</name>
<reference evidence="1 2" key="1">
    <citation type="submission" date="2021-03" db="EMBL/GenBank/DDBJ databases">
        <title>Genomic Encyclopedia of Type Strains, Phase IV (KMG-IV): sequencing the most valuable type-strain genomes for metagenomic binning, comparative biology and taxonomic classification.</title>
        <authorList>
            <person name="Goeker M."/>
        </authorList>
    </citation>
    <scope>NUCLEOTIDE SEQUENCE [LARGE SCALE GENOMIC DNA]</scope>
    <source>
        <strain evidence="1 2">DSM 24738</strain>
    </source>
</reference>
<gene>
    <name evidence="1" type="ORF">J2Z37_001965</name>
</gene>
<protein>
    <submittedName>
        <fullName evidence="1">Uncharacterized protein</fullName>
    </submittedName>
</protein>
<evidence type="ECO:0000313" key="1">
    <source>
        <dbReference type="EMBL" id="MBP1931964.1"/>
    </source>
</evidence>
<comment type="caution">
    <text evidence="1">The sequence shown here is derived from an EMBL/GenBank/DDBJ whole genome shotgun (WGS) entry which is preliminary data.</text>
</comment>
<organism evidence="1 2">
    <name type="scientific">Ammoniphilus resinae</name>
    <dbReference type="NCBI Taxonomy" id="861532"/>
    <lineage>
        <taxon>Bacteria</taxon>
        <taxon>Bacillati</taxon>
        <taxon>Bacillota</taxon>
        <taxon>Bacilli</taxon>
        <taxon>Bacillales</taxon>
        <taxon>Paenibacillaceae</taxon>
        <taxon>Aneurinibacillus group</taxon>
        <taxon>Ammoniphilus</taxon>
    </lineage>
</organism>
<dbReference type="EMBL" id="JAGGKT010000004">
    <property type="protein sequence ID" value="MBP1931964.1"/>
    <property type="molecule type" value="Genomic_DNA"/>
</dbReference>
<evidence type="ECO:0000313" key="2">
    <source>
        <dbReference type="Proteomes" id="UP001519343"/>
    </source>
</evidence>
<dbReference type="Proteomes" id="UP001519343">
    <property type="component" value="Unassembled WGS sequence"/>
</dbReference>
<dbReference type="RefSeq" id="WP_209810029.1">
    <property type="nucleotide sequence ID" value="NZ_JAGGKT010000004.1"/>
</dbReference>